<feature type="transmembrane region" description="Helical" evidence="5">
    <location>
        <begin position="495"/>
        <end position="515"/>
    </location>
</feature>
<feature type="transmembrane region" description="Helical" evidence="5">
    <location>
        <begin position="216"/>
        <end position="235"/>
    </location>
</feature>
<sequence>MPTTFRAAFALPKEEVLAAQPFGTVKLSDGDGDNQLRLVPLPSSDPQDPLNWPRWLKVMSLLCMSSYAFVTNFASASIASAFPLLATPLGFNKPLGELGYMIAVNVLMIGVANFWWVPLASVLGRRPIILFNLALLAGSSAWAASTRNYGSFMAARCFMGIGGAPADTVAPTILGEIFFVHERGKVMGVYSIMLALGPLTGGLSGGYLAARMGIPWINWLNTILAGTLFLACCIFQPETLFARSEEAEANANNHIPDKEEGQNVHLELAGELSTLTPIRPTLRGPFSLTRALSVSNYNLHSICSKFAAPWLTLRLPGVWVSMLWHAGLVGAVVAISTVGPSIVAHPPYLWGSNAGLINVGGIIGVVTGLCMTALLADRVLGSQARKSIGGIAEAEGRLLVAVPGLVLATTGIWTFGFCAAHPTRLSWLGMQFGYGMLGFGLTTVPAIGFNYVIEAYGPQAADCFVAVTGMRSAIGFCWTFFVASWADDAGADVPFGIFGGIMGAFALLIVPLWLWGKRMRIATEEWVV</sequence>
<feature type="transmembrane region" description="Helical" evidence="5">
    <location>
        <begin position="58"/>
        <end position="86"/>
    </location>
</feature>
<evidence type="ECO:0000313" key="8">
    <source>
        <dbReference type="Proteomes" id="UP001610334"/>
    </source>
</evidence>
<evidence type="ECO:0000256" key="1">
    <source>
        <dbReference type="ARBA" id="ARBA00004141"/>
    </source>
</evidence>
<feature type="transmembrane region" description="Helical" evidence="5">
    <location>
        <begin position="355"/>
        <end position="377"/>
    </location>
</feature>
<comment type="caution">
    <text evidence="7">The sequence shown here is derived from an EMBL/GenBank/DDBJ whole genome shotgun (WGS) entry which is preliminary data.</text>
</comment>
<feature type="transmembrane region" description="Helical" evidence="5">
    <location>
        <begin position="98"/>
        <end position="116"/>
    </location>
</feature>
<dbReference type="InterPro" id="IPR036259">
    <property type="entry name" value="MFS_trans_sf"/>
</dbReference>
<keyword evidence="4 5" id="KW-0472">Membrane</keyword>
<feature type="transmembrane region" description="Helical" evidence="5">
    <location>
        <begin position="128"/>
        <end position="146"/>
    </location>
</feature>
<protein>
    <submittedName>
        <fullName evidence="7">Major facilitator superfamily domain-containing protein</fullName>
    </submittedName>
</protein>
<dbReference type="InterPro" id="IPR020846">
    <property type="entry name" value="MFS_dom"/>
</dbReference>
<dbReference type="Gene3D" id="1.20.1250.20">
    <property type="entry name" value="MFS general substrate transporter like domains"/>
    <property type="match status" value="1"/>
</dbReference>
<keyword evidence="8" id="KW-1185">Reference proteome</keyword>
<feature type="domain" description="Major facilitator superfamily (MFS) profile" evidence="6">
    <location>
        <begin position="60"/>
        <end position="528"/>
    </location>
</feature>
<evidence type="ECO:0000259" key="6">
    <source>
        <dbReference type="PROSITE" id="PS50850"/>
    </source>
</evidence>
<dbReference type="PROSITE" id="PS50850">
    <property type="entry name" value="MFS"/>
    <property type="match status" value="1"/>
</dbReference>
<dbReference type="EMBL" id="JBFXLT010000057">
    <property type="protein sequence ID" value="KAL2811540.1"/>
    <property type="molecule type" value="Genomic_DNA"/>
</dbReference>
<dbReference type="PANTHER" id="PTHR23502:SF181">
    <property type="entry name" value="MAJOR FACILITATOR SUPERFAMILY (MFS) PROFILE DOMAIN-CONTAINING PROTEIN"/>
    <property type="match status" value="1"/>
</dbReference>
<feature type="transmembrane region" description="Helical" evidence="5">
    <location>
        <begin position="398"/>
        <end position="420"/>
    </location>
</feature>
<feature type="transmembrane region" description="Helical" evidence="5">
    <location>
        <begin position="432"/>
        <end position="452"/>
    </location>
</feature>
<dbReference type="SUPFAM" id="SSF103473">
    <property type="entry name" value="MFS general substrate transporter"/>
    <property type="match status" value="1"/>
</dbReference>
<gene>
    <name evidence="7" type="ORF">BJX63DRAFT_444086</name>
</gene>
<dbReference type="PANTHER" id="PTHR23502">
    <property type="entry name" value="MAJOR FACILITATOR SUPERFAMILY"/>
    <property type="match status" value="1"/>
</dbReference>
<dbReference type="InterPro" id="IPR011701">
    <property type="entry name" value="MFS"/>
</dbReference>
<name>A0ABR4H7X7_9EURO</name>
<dbReference type="Proteomes" id="UP001610334">
    <property type="component" value="Unassembled WGS sequence"/>
</dbReference>
<comment type="subcellular location">
    <subcellularLocation>
        <location evidence="1">Membrane</location>
        <topology evidence="1">Multi-pass membrane protein</topology>
    </subcellularLocation>
</comment>
<evidence type="ECO:0000256" key="2">
    <source>
        <dbReference type="ARBA" id="ARBA00022692"/>
    </source>
</evidence>
<feature type="transmembrane region" description="Helical" evidence="5">
    <location>
        <begin position="323"/>
        <end position="343"/>
    </location>
</feature>
<keyword evidence="3 5" id="KW-1133">Transmembrane helix</keyword>
<accession>A0ABR4H7X7</accession>
<evidence type="ECO:0000256" key="4">
    <source>
        <dbReference type="ARBA" id="ARBA00023136"/>
    </source>
</evidence>
<evidence type="ECO:0000256" key="3">
    <source>
        <dbReference type="ARBA" id="ARBA00022989"/>
    </source>
</evidence>
<reference evidence="7 8" key="1">
    <citation type="submission" date="2024-07" db="EMBL/GenBank/DDBJ databases">
        <title>Section-level genome sequencing and comparative genomics of Aspergillus sections Usti and Cavernicolus.</title>
        <authorList>
            <consortium name="Lawrence Berkeley National Laboratory"/>
            <person name="Nybo J.L."/>
            <person name="Vesth T.C."/>
            <person name="Theobald S."/>
            <person name="Frisvad J.C."/>
            <person name="Larsen T.O."/>
            <person name="Kjaerboelling I."/>
            <person name="Rothschild-Mancinelli K."/>
            <person name="Lyhne E.K."/>
            <person name="Kogle M.E."/>
            <person name="Barry K."/>
            <person name="Clum A."/>
            <person name="Na H."/>
            <person name="Ledsgaard L."/>
            <person name="Lin J."/>
            <person name="Lipzen A."/>
            <person name="Kuo A."/>
            <person name="Riley R."/>
            <person name="Mondo S."/>
            <person name="Labutti K."/>
            <person name="Haridas S."/>
            <person name="Pangalinan J."/>
            <person name="Salamov A.A."/>
            <person name="Simmons B.A."/>
            <person name="Magnuson J.K."/>
            <person name="Chen J."/>
            <person name="Drula E."/>
            <person name="Henrissat B."/>
            <person name="Wiebenga A."/>
            <person name="Lubbers R.J."/>
            <person name="Gomes A.C."/>
            <person name="Makela M.R."/>
            <person name="Stajich J."/>
            <person name="Grigoriev I.V."/>
            <person name="Mortensen U.H."/>
            <person name="De Vries R.P."/>
            <person name="Baker S.E."/>
            <person name="Andersen M.R."/>
        </authorList>
    </citation>
    <scope>NUCLEOTIDE SEQUENCE [LARGE SCALE GENOMIC DNA]</scope>
    <source>
        <strain evidence="7 8">CBS 588.65</strain>
    </source>
</reference>
<keyword evidence="2 5" id="KW-0812">Transmembrane</keyword>
<feature type="transmembrane region" description="Helical" evidence="5">
    <location>
        <begin position="189"/>
        <end position="210"/>
    </location>
</feature>
<feature type="transmembrane region" description="Helical" evidence="5">
    <location>
        <begin position="464"/>
        <end position="483"/>
    </location>
</feature>
<proteinExistence type="predicted"/>
<dbReference type="Pfam" id="PF07690">
    <property type="entry name" value="MFS_1"/>
    <property type="match status" value="1"/>
</dbReference>
<evidence type="ECO:0000256" key="5">
    <source>
        <dbReference type="SAM" id="Phobius"/>
    </source>
</evidence>
<organism evidence="7 8">
    <name type="scientific">Aspergillus granulosus</name>
    <dbReference type="NCBI Taxonomy" id="176169"/>
    <lineage>
        <taxon>Eukaryota</taxon>
        <taxon>Fungi</taxon>
        <taxon>Dikarya</taxon>
        <taxon>Ascomycota</taxon>
        <taxon>Pezizomycotina</taxon>
        <taxon>Eurotiomycetes</taxon>
        <taxon>Eurotiomycetidae</taxon>
        <taxon>Eurotiales</taxon>
        <taxon>Aspergillaceae</taxon>
        <taxon>Aspergillus</taxon>
        <taxon>Aspergillus subgen. Nidulantes</taxon>
    </lineage>
</organism>
<evidence type="ECO:0000313" key="7">
    <source>
        <dbReference type="EMBL" id="KAL2811540.1"/>
    </source>
</evidence>